<feature type="compositionally biased region" description="Polar residues" evidence="2">
    <location>
        <begin position="178"/>
        <end position="197"/>
    </location>
</feature>
<feature type="compositionally biased region" description="Low complexity" evidence="2">
    <location>
        <begin position="240"/>
        <end position="259"/>
    </location>
</feature>
<evidence type="ECO:0000313" key="4">
    <source>
        <dbReference type="Proteomes" id="UP000596742"/>
    </source>
</evidence>
<feature type="region of interest" description="Disordered" evidence="2">
    <location>
        <begin position="783"/>
        <end position="866"/>
    </location>
</feature>
<keyword evidence="1" id="KW-0175">Coiled coil</keyword>
<feature type="compositionally biased region" description="Basic and acidic residues" evidence="2">
    <location>
        <begin position="988"/>
        <end position="997"/>
    </location>
</feature>
<dbReference type="AlphaFoldDB" id="A0A8B6DIB9"/>
<name>A0A8B6DIB9_MYTGA</name>
<dbReference type="PANTHER" id="PTHR12156">
    <property type="entry name" value="PLECKSTRIN HOMOLOGY-LIKE DOMAIN, FAMILY B, MEMBER 3"/>
    <property type="match status" value="1"/>
</dbReference>
<feature type="region of interest" description="Disordered" evidence="2">
    <location>
        <begin position="162"/>
        <end position="202"/>
    </location>
</feature>
<feature type="compositionally biased region" description="Low complexity" evidence="2">
    <location>
        <begin position="786"/>
        <end position="805"/>
    </location>
</feature>
<feature type="region of interest" description="Disordered" evidence="2">
    <location>
        <begin position="592"/>
        <end position="614"/>
    </location>
</feature>
<feature type="region of interest" description="Disordered" evidence="2">
    <location>
        <begin position="487"/>
        <end position="510"/>
    </location>
</feature>
<keyword evidence="4" id="KW-1185">Reference proteome</keyword>
<accession>A0A8B6DIB9</accession>
<gene>
    <name evidence="3" type="ORF">MGAL_10B021516</name>
</gene>
<feature type="compositionally biased region" description="Polar residues" evidence="2">
    <location>
        <begin position="820"/>
        <end position="831"/>
    </location>
</feature>
<feature type="compositionally biased region" description="Basic and acidic residues" evidence="2">
    <location>
        <begin position="806"/>
        <end position="819"/>
    </location>
</feature>
<feature type="compositionally biased region" description="Polar residues" evidence="2">
    <location>
        <begin position="260"/>
        <end position="272"/>
    </location>
</feature>
<feature type="compositionally biased region" description="Polar residues" evidence="2">
    <location>
        <begin position="83"/>
        <end position="104"/>
    </location>
</feature>
<feature type="compositionally biased region" description="Polar residues" evidence="2">
    <location>
        <begin position="947"/>
        <end position="956"/>
    </location>
</feature>
<feature type="compositionally biased region" description="Polar residues" evidence="2">
    <location>
        <begin position="283"/>
        <end position="297"/>
    </location>
</feature>
<feature type="region of interest" description="Disordered" evidence="2">
    <location>
        <begin position="947"/>
        <end position="1008"/>
    </location>
</feature>
<organism evidence="3 4">
    <name type="scientific">Mytilus galloprovincialis</name>
    <name type="common">Mediterranean mussel</name>
    <dbReference type="NCBI Taxonomy" id="29158"/>
    <lineage>
        <taxon>Eukaryota</taxon>
        <taxon>Metazoa</taxon>
        <taxon>Spiralia</taxon>
        <taxon>Lophotrochozoa</taxon>
        <taxon>Mollusca</taxon>
        <taxon>Bivalvia</taxon>
        <taxon>Autobranchia</taxon>
        <taxon>Pteriomorphia</taxon>
        <taxon>Mytilida</taxon>
        <taxon>Mytiloidea</taxon>
        <taxon>Mytilidae</taxon>
        <taxon>Mytilinae</taxon>
        <taxon>Mytilus</taxon>
    </lineage>
</organism>
<dbReference type="InterPro" id="IPR052212">
    <property type="entry name" value="PH-like_domain"/>
</dbReference>
<dbReference type="Proteomes" id="UP000596742">
    <property type="component" value="Unassembled WGS sequence"/>
</dbReference>
<reference evidence="3" key="1">
    <citation type="submission" date="2018-11" db="EMBL/GenBank/DDBJ databases">
        <authorList>
            <person name="Alioto T."/>
            <person name="Alioto T."/>
        </authorList>
    </citation>
    <scope>NUCLEOTIDE SEQUENCE</scope>
</reference>
<evidence type="ECO:0000313" key="3">
    <source>
        <dbReference type="EMBL" id="VDI20047.1"/>
    </source>
</evidence>
<feature type="compositionally biased region" description="Low complexity" evidence="2">
    <location>
        <begin position="998"/>
        <end position="1007"/>
    </location>
</feature>
<feature type="region of interest" description="Disordered" evidence="2">
    <location>
        <begin position="640"/>
        <end position="675"/>
    </location>
</feature>
<feature type="region of interest" description="Disordered" evidence="2">
    <location>
        <begin position="56"/>
        <end position="117"/>
    </location>
</feature>
<feature type="compositionally biased region" description="Polar residues" evidence="2">
    <location>
        <begin position="496"/>
        <end position="510"/>
    </location>
</feature>
<dbReference type="PANTHER" id="PTHR12156:SF5">
    <property type="entry name" value="FI18040P1"/>
    <property type="match status" value="1"/>
</dbReference>
<protein>
    <submittedName>
        <fullName evidence="3">Uncharacterized protein</fullName>
    </submittedName>
</protein>
<feature type="region of interest" description="Disordered" evidence="2">
    <location>
        <begin position="217"/>
        <end position="307"/>
    </location>
</feature>
<evidence type="ECO:0000256" key="1">
    <source>
        <dbReference type="SAM" id="Coils"/>
    </source>
</evidence>
<sequence>MLCLGRSNYFRFNHPQEAKKIKEALPNCRISCAPIDFLQELDVNPEYMQVISDAAANVQKRSSSGSDKQKYLDRSSNNSCSSPKQSYLNKSPNQSYSERSPNHSYSEKSPKQSVIEKSPKHSFYENVPKQNSPKTLVTNNGDDTEFLDKVSKFELISHNRTSPTVKSPMRVMPPDTPYQGSPVNTINRRHNSSSGVSSHAGEKVFTRETVTTRVPASFLCGKSTTEHSPSTGSTSERVPSTGSTSSSSLTSVSSGATLSWNSDSPKLNISSDKTNHISPAGSKGSSPNSRSPLNSVAITPKQKEKKPFNFTESATSRVRNATDADLLAESIINGDFLGTCDIESNRNTFDGIDFNFDELTASQQDLTMKHRENVEERKKEQEQEKIEKQRLEEILSMCADYEKQIEDERVVQESPKPKTTAFSMQKFLERNNISSEVEKQTLPKDSLAYGVGQQYSHSTPKQGQESFTASYPVSSHVGHQTFSNTYSPTYTSSSSQIKSPHTVSNVSPMMNGPYNSYTSNAVTPSKGTPPPVSPKPVMTKSFDTFSTSVHNDLIQQSTPVTMSKQWTNQVRSKTPTNVGDQDNFSGAVTSNYNGGLPLGNRQIKESSSKRFSPPDYENDFVDSAKSVSFSSNVVAPSYGMSTMDSSHSAQQQFKGNNLPLTKGNNSQENSNSDLQEMSNKNLQEMSNKKEMYVSEDASPNHYTVLSENQSPRFDENSFKISQVQRPNQLPSFHDFTKEVHSLDRKDKSEYRGSMTKIKTNGSLAMLNSPNNPHKDVAHGFQMRRCSSNSSNSEEESTSGTNSEDTGTIKRRPELNRNKDNSLGGSPLQSPRLSPRMGSKSPQVTRRHFKADDKSNELLKSPTEQTQSVQNSFDYFNPAVNGMAFIDESYDNQRNNVTNQNHGIAFIDESYDNQRNNVTNQSHGIYENLQCRNNSVTNTRMVNGYQSTESNSVEMDQSFSRSRLSGGSTGSRKSDDRLTPVNNEALISKSRERLRSDSSMESSTSQQLDKLKQTKAELIKNIASLKQQIVEIETQENEAIRELEMERALLEGEHNTEMEELQQEQDRINALKLQQAELIERSAKEREKEIEIMDKKQEELFDLEKKHFETEQMLSSCHDREKED</sequence>
<proteinExistence type="predicted"/>
<dbReference type="EMBL" id="UYJE01003539">
    <property type="protein sequence ID" value="VDI20047.1"/>
    <property type="molecule type" value="Genomic_DNA"/>
</dbReference>
<feature type="coiled-coil region" evidence="1">
    <location>
        <begin position="364"/>
        <end position="394"/>
    </location>
</feature>
<comment type="caution">
    <text evidence="3">The sequence shown here is derived from an EMBL/GenBank/DDBJ whole genome shotgun (WGS) entry which is preliminary data.</text>
</comment>
<dbReference type="OrthoDB" id="6020705at2759"/>
<evidence type="ECO:0000256" key="2">
    <source>
        <dbReference type="SAM" id="MobiDB-lite"/>
    </source>
</evidence>
<feature type="compositionally biased region" description="Polar residues" evidence="2">
    <location>
        <begin position="222"/>
        <end position="238"/>
    </location>
</feature>